<evidence type="ECO:0000256" key="1">
    <source>
        <dbReference type="SAM" id="SignalP"/>
    </source>
</evidence>
<keyword evidence="1" id="KW-0732">Signal</keyword>
<reference evidence="2" key="1">
    <citation type="submission" date="2020-10" db="EMBL/GenBank/DDBJ databases">
        <authorList>
            <person name="Gilroy R."/>
        </authorList>
    </citation>
    <scope>NUCLEOTIDE SEQUENCE</scope>
    <source>
        <strain evidence="2">CHK154-7741</strain>
    </source>
</reference>
<organism evidence="2 3">
    <name type="scientific">Candidatus Limenecus avicola</name>
    <dbReference type="NCBI Taxonomy" id="2840847"/>
    <lineage>
        <taxon>Bacteria</taxon>
        <taxon>Bacillati</taxon>
        <taxon>Bacillota</taxon>
        <taxon>Clostridia</taxon>
        <taxon>Eubacteriales</taxon>
        <taxon>Clostridiaceae</taxon>
        <taxon>Clostridiaceae incertae sedis</taxon>
        <taxon>Candidatus Limenecus</taxon>
    </lineage>
</organism>
<proteinExistence type="predicted"/>
<reference evidence="2" key="2">
    <citation type="journal article" date="2021" name="PeerJ">
        <title>Extensive microbial diversity within the chicken gut microbiome revealed by metagenomics and culture.</title>
        <authorList>
            <person name="Gilroy R."/>
            <person name="Ravi A."/>
            <person name="Getino M."/>
            <person name="Pursley I."/>
            <person name="Horton D.L."/>
            <person name="Alikhan N.F."/>
            <person name="Baker D."/>
            <person name="Gharbi K."/>
            <person name="Hall N."/>
            <person name="Watson M."/>
            <person name="Adriaenssens E.M."/>
            <person name="Foster-Nyarko E."/>
            <person name="Jarju S."/>
            <person name="Secka A."/>
            <person name="Antonio M."/>
            <person name="Oren A."/>
            <person name="Chaudhuri R.R."/>
            <person name="La Ragione R."/>
            <person name="Hildebrand F."/>
            <person name="Pallen M.J."/>
        </authorList>
    </citation>
    <scope>NUCLEOTIDE SEQUENCE</scope>
    <source>
        <strain evidence="2">CHK154-7741</strain>
    </source>
</reference>
<feature type="chain" id="PRO_5039263625" evidence="1">
    <location>
        <begin position="21"/>
        <end position="169"/>
    </location>
</feature>
<evidence type="ECO:0000313" key="2">
    <source>
        <dbReference type="EMBL" id="HIU92124.1"/>
    </source>
</evidence>
<dbReference type="EMBL" id="DVOD01000021">
    <property type="protein sequence ID" value="HIU92124.1"/>
    <property type="molecule type" value="Genomic_DNA"/>
</dbReference>
<dbReference type="Proteomes" id="UP000886748">
    <property type="component" value="Unassembled WGS sequence"/>
</dbReference>
<gene>
    <name evidence="2" type="ORF">IAD26_03200</name>
</gene>
<comment type="caution">
    <text evidence="2">The sequence shown here is derived from an EMBL/GenBank/DDBJ whole genome shotgun (WGS) entry which is preliminary data.</text>
</comment>
<evidence type="ECO:0000313" key="3">
    <source>
        <dbReference type="Proteomes" id="UP000886748"/>
    </source>
</evidence>
<dbReference type="AlphaFoldDB" id="A0A9D1SR50"/>
<name>A0A9D1SR50_9CLOT</name>
<feature type="signal peptide" evidence="1">
    <location>
        <begin position="1"/>
        <end position="20"/>
    </location>
</feature>
<protein>
    <submittedName>
        <fullName evidence="2">Uncharacterized protein</fullName>
    </submittedName>
</protein>
<sequence length="169" mass="19057">MKKFFALLVILLAVAGYAYAVGMDNYYYTTVDQIFDAVNPGAYGSYKCVNTTTETFKDYENKMRTRKIKNTCEVVRLKTGTKIYGDCGLGTAEIIRRIKAGKCTFEKDTSVIYKCQKGYSICRVAKYADGTASASCDTKYKDGSVQTELNKTGEDVQEILRTWWCTTKF</sequence>
<accession>A0A9D1SR50</accession>